<proteinExistence type="predicted"/>
<reference evidence="1" key="1">
    <citation type="submission" date="2014-09" db="EMBL/GenBank/DDBJ databases">
        <authorList>
            <person name="Magalhaes I.L.F."/>
            <person name="Oliveira U."/>
            <person name="Santos F.R."/>
            <person name="Vidigal T.H.D.A."/>
            <person name="Brescovit A.D."/>
            <person name="Santos A.J."/>
        </authorList>
    </citation>
    <scope>NUCLEOTIDE SEQUENCE</scope>
    <source>
        <tissue evidence="1">Shoot tissue taken approximately 20 cm above the soil surface</tissue>
    </source>
</reference>
<sequence length="29" mass="3005">MAWGDAAATAARGLTICFRTMLAACACRT</sequence>
<organism evidence="1">
    <name type="scientific">Arundo donax</name>
    <name type="common">Giant reed</name>
    <name type="synonym">Donax arundinaceus</name>
    <dbReference type="NCBI Taxonomy" id="35708"/>
    <lineage>
        <taxon>Eukaryota</taxon>
        <taxon>Viridiplantae</taxon>
        <taxon>Streptophyta</taxon>
        <taxon>Embryophyta</taxon>
        <taxon>Tracheophyta</taxon>
        <taxon>Spermatophyta</taxon>
        <taxon>Magnoliopsida</taxon>
        <taxon>Liliopsida</taxon>
        <taxon>Poales</taxon>
        <taxon>Poaceae</taxon>
        <taxon>PACMAD clade</taxon>
        <taxon>Arundinoideae</taxon>
        <taxon>Arundineae</taxon>
        <taxon>Arundo</taxon>
    </lineage>
</organism>
<accession>A0A0A9HK06</accession>
<protein>
    <submittedName>
        <fullName evidence="1">Uncharacterized protein</fullName>
    </submittedName>
</protein>
<reference evidence="1" key="2">
    <citation type="journal article" date="2015" name="Data Brief">
        <title>Shoot transcriptome of the giant reed, Arundo donax.</title>
        <authorList>
            <person name="Barrero R.A."/>
            <person name="Guerrero F.D."/>
            <person name="Moolhuijzen P."/>
            <person name="Goolsby J.A."/>
            <person name="Tidwell J."/>
            <person name="Bellgard S.E."/>
            <person name="Bellgard M.I."/>
        </authorList>
    </citation>
    <scope>NUCLEOTIDE SEQUENCE</scope>
    <source>
        <tissue evidence="1">Shoot tissue taken approximately 20 cm above the soil surface</tissue>
    </source>
</reference>
<evidence type="ECO:0000313" key="1">
    <source>
        <dbReference type="EMBL" id="JAE33228.1"/>
    </source>
</evidence>
<dbReference type="AlphaFoldDB" id="A0A0A9HK06"/>
<dbReference type="EMBL" id="GBRH01164668">
    <property type="protein sequence ID" value="JAE33228.1"/>
    <property type="molecule type" value="Transcribed_RNA"/>
</dbReference>
<name>A0A0A9HK06_ARUDO</name>